<gene>
    <name evidence="7" type="ORF">NESM_000892000</name>
</gene>
<dbReference type="InterPro" id="IPR032675">
    <property type="entry name" value="LRR_dom_sf"/>
</dbReference>
<dbReference type="PROSITE" id="PS51257">
    <property type="entry name" value="PROKAR_LIPOPROTEIN"/>
    <property type="match status" value="1"/>
</dbReference>
<sequence length="874" mass="91990">MSTRRPHLHSAGATRMRAAVVLPLLLLLLLACAAACPLCVRAVDTNSYEEAERTNTLAFLQSFVTPGSTLADVWTGTDFCTWTYITCQDDSVTLDLQALRPTAPLALPELANSVDGGGVLLTRIRADGLGSSLSGTLPASWSRLTQLTTVFLAGNALTGPLPGAWSSLTGLELFNAGKNAFTGTLPAEWGSLRRLSFLDVSVNQLTGPIPESWSSMSRLYSLYLQSNQLTGAIPAGLGVWNLNSVNITNNQFCGCVSSLWNSSSRITLSADPPMRAVDCMSANACAVDESSSVAERATLAFLQGFAVSMPSLQSTWADTRYCAWPGVACTMDKDVSLDFADVALTAVGSLPALSDSVDGSLIPLTRVRISGKAAMVSGSLPASWSRLTQLREVTLAGNALTGPLPVSWSSLAALTSLNLGNNELTGPLPAQWSSLAALTSLDLDANQLSGSLPATWSDMSRLQSLNLGKNQFTGTLPKSWGLMAQLKHLALNSNQLTGRIPTAVGALLLTTVDISSNQFCGCVSSLWNSSSDITLTADPPMRAWNCLRVSACPVDESSSAAERATLAFLQTFAVSMPSLRSVWADTRYCAWPGVVCNTDDTVALDFADVALTAVGSLPALSDSVDGSLIPLTQVQISGKAAMVSGQLPASWSSLTQLREVTLAGNALTGSLPAEWSAFRWLRALNMSRNALNGTLPADWSSMQQLTSLDLSVNKVHGTLPEEWSNMIALRQLHLNSNQLMGTIPSRMGLLSLSTVDISRNQFTGCAPRQWRESCSLTLRADPPMTTGVCAIDKSCDEKSGSAASSTSGECEVIGCERCEVGAARVCARCEPGYILTPAKSCAKEGSGVAADARAGAVVAAVTGAVLAFSLVMTL</sequence>
<dbReference type="Gene3D" id="3.80.10.10">
    <property type="entry name" value="Ribonuclease Inhibitor"/>
    <property type="match status" value="3"/>
</dbReference>
<evidence type="ECO:0000256" key="4">
    <source>
        <dbReference type="ARBA" id="ARBA00038043"/>
    </source>
</evidence>
<dbReference type="Pfam" id="PF13855">
    <property type="entry name" value="LRR_8"/>
    <property type="match status" value="1"/>
</dbReference>
<evidence type="ECO:0000256" key="5">
    <source>
        <dbReference type="SAM" id="SignalP"/>
    </source>
</evidence>
<keyword evidence="8" id="KW-1185">Reference proteome</keyword>
<evidence type="ECO:0000313" key="7">
    <source>
        <dbReference type="EMBL" id="KAK7199218.1"/>
    </source>
</evidence>
<dbReference type="InterPro" id="IPR013210">
    <property type="entry name" value="LRR_N_plant-typ"/>
</dbReference>
<evidence type="ECO:0000256" key="3">
    <source>
        <dbReference type="ARBA" id="ARBA00022737"/>
    </source>
</evidence>
<keyword evidence="5" id="KW-0732">Signal</keyword>
<organism evidence="7 8">
    <name type="scientific">Novymonas esmeraldas</name>
    <dbReference type="NCBI Taxonomy" id="1808958"/>
    <lineage>
        <taxon>Eukaryota</taxon>
        <taxon>Discoba</taxon>
        <taxon>Euglenozoa</taxon>
        <taxon>Kinetoplastea</taxon>
        <taxon>Metakinetoplastina</taxon>
        <taxon>Trypanosomatida</taxon>
        <taxon>Trypanosomatidae</taxon>
        <taxon>Novymonas</taxon>
    </lineage>
</organism>
<feature type="domain" description="Leucine-rich repeat-containing N-terminal plant-type" evidence="6">
    <location>
        <begin position="567"/>
        <end position="597"/>
    </location>
</feature>
<dbReference type="EMBL" id="JAECZO010000243">
    <property type="protein sequence ID" value="KAK7199218.1"/>
    <property type="molecule type" value="Genomic_DNA"/>
</dbReference>
<protein>
    <submittedName>
        <fullName evidence="7">Leucine rich repeat N-terminal domain containing protein</fullName>
    </submittedName>
</protein>
<dbReference type="FunFam" id="3.80.10.10:FF:000383">
    <property type="entry name" value="Leucine-rich repeat receptor protein kinase EMS1"/>
    <property type="match status" value="1"/>
</dbReference>
<evidence type="ECO:0000256" key="2">
    <source>
        <dbReference type="ARBA" id="ARBA00022614"/>
    </source>
</evidence>
<comment type="caution">
    <text evidence="7">The sequence shown here is derived from an EMBL/GenBank/DDBJ whole genome shotgun (WGS) entry which is preliminary data.</text>
</comment>
<keyword evidence="3" id="KW-0677">Repeat</keyword>
<name>A0AAW0F2A7_9TRYP</name>
<evidence type="ECO:0000256" key="1">
    <source>
        <dbReference type="ARBA" id="ARBA00004196"/>
    </source>
</evidence>
<dbReference type="AlphaFoldDB" id="A0AAW0F2A7"/>
<feature type="domain" description="Leucine-rich repeat-containing N-terminal plant-type" evidence="6">
    <location>
        <begin position="57"/>
        <end position="87"/>
    </location>
</feature>
<proteinExistence type="inferred from homology"/>
<dbReference type="Pfam" id="PF08263">
    <property type="entry name" value="LRRNT_2"/>
    <property type="match status" value="3"/>
</dbReference>
<evidence type="ECO:0000259" key="6">
    <source>
        <dbReference type="Pfam" id="PF08263"/>
    </source>
</evidence>
<comment type="subcellular location">
    <subcellularLocation>
        <location evidence="1">Cell envelope</location>
    </subcellularLocation>
</comment>
<dbReference type="PANTHER" id="PTHR48059:SF30">
    <property type="entry name" value="OS06G0587000 PROTEIN"/>
    <property type="match status" value="1"/>
</dbReference>
<keyword evidence="2" id="KW-0433">Leucine-rich repeat</keyword>
<dbReference type="InterPro" id="IPR001611">
    <property type="entry name" value="Leu-rich_rpt"/>
</dbReference>
<dbReference type="SMART" id="SM00369">
    <property type="entry name" value="LRR_TYP"/>
    <property type="match status" value="10"/>
</dbReference>
<dbReference type="InterPro" id="IPR003591">
    <property type="entry name" value="Leu-rich_rpt_typical-subtyp"/>
</dbReference>
<comment type="similarity">
    <text evidence="4">Belongs to the polygalacturonase-inhibiting protein family.</text>
</comment>
<feature type="chain" id="PRO_5043743389" evidence="5">
    <location>
        <begin position="36"/>
        <end position="874"/>
    </location>
</feature>
<dbReference type="Pfam" id="PF00560">
    <property type="entry name" value="LRR_1"/>
    <property type="match status" value="3"/>
</dbReference>
<dbReference type="InterPro" id="IPR051848">
    <property type="entry name" value="PGIP"/>
</dbReference>
<evidence type="ECO:0000313" key="8">
    <source>
        <dbReference type="Proteomes" id="UP001430356"/>
    </source>
</evidence>
<feature type="domain" description="Leucine-rich repeat-containing N-terminal plant-type" evidence="6">
    <location>
        <begin position="299"/>
        <end position="330"/>
    </location>
</feature>
<dbReference type="Proteomes" id="UP001430356">
    <property type="component" value="Unassembled WGS sequence"/>
</dbReference>
<dbReference type="PANTHER" id="PTHR48059">
    <property type="entry name" value="POLYGALACTURONASE INHIBITOR 1"/>
    <property type="match status" value="1"/>
</dbReference>
<dbReference type="SUPFAM" id="SSF52058">
    <property type="entry name" value="L domain-like"/>
    <property type="match status" value="1"/>
</dbReference>
<dbReference type="SUPFAM" id="SSF52047">
    <property type="entry name" value="RNI-like"/>
    <property type="match status" value="1"/>
</dbReference>
<accession>A0AAW0F2A7</accession>
<reference evidence="7 8" key="1">
    <citation type="journal article" date="2021" name="MBio">
        <title>A New Model Trypanosomatid, Novymonas esmeraldas: Genomic Perception of Its 'Candidatus Pandoraea novymonadis' Endosymbiont.</title>
        <authorList>
            <person name="Zakharova A."/>
            <person name="Saura A."/>
            <person name="Butenko A."/>
            <person name="Podesvova L."/>
            <person name="Warmusova S."/>
            <person name="Kostygov A.Y."/>
            <person name="Nenarokova A."/>
            <person name="Lukes J."/>
            <person name="Opperdoes F.R."/>
            <person name="Yurchenko V."/>
        </authorList>
    </citation>
    <scope>NUCLEOTIDE SEQUENCE [LARGE SCALE GENOMIC DNA]</scope>
    <source>
        <strain evidence="7 8">E262AT.01</strain>
    </source>
</reference>
<feature type="signal peptide" evidence="5">
    <location>
        <begin position="1"/>
        <end position="35"/>
    </location>
</feature>